<dbReference type="EMBL" id="CAXAMN010021562">
    <property type="protein sequence ID" value="CAK9060864.1"/>
    <property type="molecule type" value="Genomic_DNA"/>
</dbReference>
<organism evidence="2 3">
    <name type="scientific">Durusdinium trenchii</name>
    <dbReference type="NCBI Taxonomy" id="1381693"/>
    <lineage>
        <taxon>Eukaryota</taxon>
        <taxon>Sar</taxon>
        <taxon>Alveolata</taxon>
        <taxon>Dinophyceae</taxon>
        <taxon>Suessiales</taxon>
        <taxon>Symbiodiniaceae</taxon>
        <taxon>Durusdinium</taxon>
    </lineage>
</organism>
<evidence type="ECO:0000313" key="2">
    <source>
        <dbReference type="EMBL" id="CAK9060864.1"/>
    </source>
</evidence>
<keyword evidence="3" id="KW-1185">Reference proteome</keyword>
<evidence type="ECO:0000313" key="3">
    <source>
        <dbReference type="Proteomes" id="UP001642484"/>
    </source>
</evidence>
<feature type="region of interest" description="Disordered" evidence="1">
    <location>
        <begin position="45"/>
        <end position="69"/>
    </location>
</feature>
<feature type="compositionally biased region" description="Basic and acidic residues" evidence="1">
    <location>
        <begin position="209"/>
        <end position="218"/>
    </location>
</feature>
<feature type="compositionally biased region" description="Basic and acidic residues" evidence="1">
    <location>
        <begin position="188"/>
        <end position="197"/>
    </location>
</feature>
<name>A0ABP0NEM3_9DINO</name>
<comment type="caution">
    <text evidence="2">The sequence shown here is derived from an EMBL/GenBank/DDBJ whole genome shotgun (WGS) entry which is preliminary data.</text>
</comment>
<accession>A0ABP0NEM3</accession>
<proteinExistence type="predicted"/>
<feature type="compositionally biased region" description="Basic and acidic residues" evidence="1">
    <location>
        <begin position="140"/>
        <end position="172"/>
    </location>
</feature>
<feature type="region of interest" description="Disordered" evidence="1">
    <location>
        <begin position="140"/>
        <end position="226"/>
    </location>
</feature>
<dbReference type="Proteomes" id="UP001642484">
    <property type="component" value="Unassembled WGS sequence"/>
</dbReference>
<gene>
    <name evidence="2" type="ORF">CCMP2556_LOCUS29946</name>
</gene>
<feature type="compositionally biased region" description="Basic residues" evidence="1">
    <location>
        <begin position="173"/>
        <end position="187"/>
    </location>
</feature>
<sequence length="226" mass="26595">MTPQYGDPFNMSVLELRAVLRMHGFSQAGLQRDLARRAFDNNLVNWRPRPRPTCDSPEPKRKPRKPLKRETPVWLRSDACLAAPRPRALSDLPPAFRGSARSADGYLLDEDAADTATQDWSTDAHEMRPTNRTRLYLMEKSVKKGMPEKRNKIKEQIQKDKSKNDDKKWKKKEEKRRKDKKDKKSKKDKKDKNDKKDKKDKKRKKVEKAKHDSHDGRPDKKRRRSI</sequence>
<evidence type="ECO:0000256" key="1">
    <source>
        <dbReference type="SAM" id="MobiDB-lite"/>
    </source>
</evidence>
<reference evidence="2 3" key="1">
    <citation type="submission" date="2024-02" db="EMBL/GenBank/DDBJ databases">
        <authorList>
            <person name="Chen Y."/>
            <person name="Shah S."/>
            <person name="Dougan E. K."/>
            <person name="Thang M."/>
            <person name="Chan C."/>
        </authorList>
    </citation>
    <scope>NUCLEOTIDE SEQUENCE [LARGE SCALE GENOMIC DNA]</scope>
</reference>
<protein>
    <submittedName>
        <fullName evidence="2">Uncharacterized protein</fullName>
    </submittedName>
</protein>
<feature type="compositionally biased region" description="Basic residues" evidence="1">
    <location>
        <begin position="198"/>
        <end position="208"/>
    </location>
</feature>